<dbReference type="GO" id="GO:1904680">
    <property type="term" value="F:peptide transmembrane transporter activity"/>
    <property type="evidence" value="ECO:0007669"/>
    <property type="project" value="TreeGrafter"/>
</dbReference>
<dbReference type="GO" id="GO:0015833">
    <property type="term" value="P:peptide transport"/>
    <property type="evidence" value="ECO:0007669"/>
    <property type="project" value="TreeGrafter"/>
</dbReference>
<dbReference type="GO" id="GO:0042597">
    <property type="term" value="C:periplasmic space"/>
    <property type="evidence" value="ECO:0007669"/>
    <property type="project" value="UniProtKB-ARBA"/>
</dbReference>
<feature type="signal peptide" evidence="4">
    <location>
        <begin position="1"/>
        <end position="19"/>
    </location>
</feature>
<dbReference type="PANTHER" id="PTHR30290">
    <property type="entry name" value="PERIPLASMIC BINDING COMPONENT OF ABC TRANSPORTER"/>
    <property type="match status" value="1"/>
</dbReference>
<keyword evidence="7" id="KW-1185">Reference proteome</keyword>
<dbReference type="InterPro" id="IPR000914">
    <property type="entry name" value="SBP_5_dom"/>
</dbReference>
<comment type="similarity">
    <text evidence="1">Belongs to the bacterial solute-binding protein 5 family.</text>
</comment>
<evidence type="ECO:0000313" key="6">
    <source>
        <dbReference type="EMBL" id="PZF82365.1"/>
    </source>
</evidence>
<evidence type="ECO:0000256" key="1">
    <source>
        <dbReference type="ARBA" id="ARBA00005695"/>
    </source>
</evidence>
<dbReference type="RefSeq" id="WP_111255881.1">
    <property type="nucleotide sequence ID" value="NZ_POTW01000040.1"/>
</dbReference>
<evidence type="ECO:0000256" key="2">
    <source>
        <dbReference type="ARBA" id="ARBA00022448"/>
    </source>
</evidence>
<protein>
    <recommendedName>
        <fullName evidence="5">Solute-binding protein family 5 domain-containing protein</fullName>
    </recommendedName>
</protein>
<dbReference type="InterPro" id="IPR039424">
    <property type="entry name" value="SBP_5"/>
</dbReference>
<dbReference type="EMBL" id="POTW01000040">
    <property type="protein sequence ID" value="PZF82365.1"/>
    <property type="molecule type" value="Genomic_DNA"/>
</dbReference>
<dbReference type="CDD" id="cd00995">
    <property type="entry name" value="PBP2_NikA_DppA_OppA_like"/>
    <property type="match status" value="1"/>
</dbReference>
<gene>
    <name evidence="6" type="ORF">C1I92_17215</name>
</gene>
<evidence type="ECO:0000256" key="4">
    <source>
        <dbReference type="SAM" id="SignalP"/>
    </source>
</evidence>
<feature type="domain" description="Solute-binding protein family 5" evidence="5">
    <location>
        <begin position="78"/>
        <end position="436"/>
    </location>
</feature>
<sequence>MKRRVLTIAAISGTALLLAGCGDDTDTADGGSVPETVAIGIRADIDVFDPNKSIGDIGAAQAFALLYDGLVRTSPDGEITPGLAESWDVTPLGGTFTLREGITCSDGTALTASDIAKSIEYVADPANGSPGASRVFGFGGAKSITADDTANTVTIELNAPNNDMLAGLTNVARIVCPAGLEDPEALATTPLGTGPYELTAQQRGESYTFTLRDDYVAYPEGVTAEDMPREVQLRVVADDSTQANLLTSGELTIANLQGQAVERVQGQEGINEIDSEAWGVTGLAINHDTPVGGNADLRRAIALALDPELYNKAAYGGQAKPASALYTSNMACYSEEIGEAQVRGDLDAAAALLDEKGFALSGDVRTNPDGSPLTIRMMQLATNPTEAEYVKDALSQVGLTVELQSLSYNEALENLYTDGWDLITIPYQSGIASPSLYVLQVSGPLEESLNFGRIQNAAYEALVPEALAAETEEARCAAWNDAQEALLAEADLVPLVQVVSQYFADGLTFSAAGKIDPFSFKAD</sequence>
<dbReference type="PANTHER" id="PTHR30290:SF9">
    <property type="entry name" value="OLIGOPEPTIDE-BINDING PROTEIN APPA"/>
    <property type="match status" value="1"/>
</dbReference>
<reference evidence="6 7" key="1">
    <citation type="submission" date="2018-01" db="EMBL/GenBank/DDBJ databases">
        <title>Draft genome sequence of Jiangella sp. GTF31.</title>
        <authorList>
            <person name="Sahin N."/>
            <person name="Ay H."/>
            <person name="Saygin H."/>
        </authorList>
    </citation>
    <scope>NUCLEOTIDE SEQUENCE [LARGE SCALE GENOMIC DNA]</scope>
    <source>
        <strain evidence="6 7">GTF31</strain>
    </source>
</reference>
<accession>A0A2W2B4Q3</accession>
<evidence type="ECO:0000259" key="5">
    <source>
        <dbReference type="Pfam" id="PF00496"/>
    </source>
</evidence>
<dbReference type="Gene3D" id="3.10.105.10">
    <property type="entry name" value="Dipeptide-binding Protein, Domain 3"/>
    <property type="match status" value="1"/>
</dbReference>
<dbReference type="PIRSF" id="PIRSF002741">
    <property type="entry name" value="MppA"/>
    <property type="match status" value="1"/>
</dbReference>
<organism evidence="6 7">
    <name type="scientific">Jiangella anatolica</name>
    <dbReference type="NCBI Taxonomy" id="2670374"/>
    <lineage>
        <taxon>Bacteria</taxon>
        <taxon>Bacillati</taxon>
        <taxon>Actinomycetota</taxon>
        <taxon>Actinomycetes</taxon>
        <taxon>Jiangellales</taxon>
        <taxon>Jiangellaceae</taxon>
        <taxon>Jiangella</taxon>
    </lineage>
</organism>
<evidence type="ECO:0000256" key="3">
    <source>
        <dbReference type="ARBA" id="ARBA00022729"/>
    </source>
</evidence>
<keyword evidence="2" id="KW-0813">Transport</keyword>
<dbReference type="InterPro" id="IPR030678">
    <property type="entry name" value="Peptide/Ni-bd"/>
</dbReference>
<name>A0A2W2B4Q3_9ACTN</name>
<dbReference type="SUPFAM" id="SSF53850">
    <property type="entry name" value="Periplasmic binding protein-like II"/>
    <property type="match status" value="1"/>
</dbReference>
<dbReference type="AlphaFoldDB" id="A0A2W2B4Q3"/>
<comment type="caution">
    <text evidence="6">The sequence shown here is derived from an EMBL/GenBank/DDBJ whole genome shotgun (WGS) entry which is preliminary data.</text>
</comment>
<dbReference type="GO" id="GO:0043190">
    <property type="term" value="C:ATP-binding cassette (ABC) transporter complex"/>
    <property type="evidence" value="ECO:0007669"/>
    <property type="project" value="InterPro"/>
</dbReference>
<dbReference type="Gene3D" id="3.40.190.10">
    <property type="entry name" value="Periplasmic binding protein-like II"/>
    <property type="match status" value="1"/>
</dbReference>
<feature type="chain" id="PRO_5038354351" description="Solute-binding protein family 5 domain-containing protein" evidence="4">
    <location>
        <begin position="20"/>
        <end position="523"/>
    </location>
</feature>
<proteinExistence type="inferred from homology"/>
<dbReference type="Pfam" id="PF00496">
    <property type="entry name" value="SBP_bac_5"/>
    <property type="match status" value="1"/>
</dbReference>
<keyword evidence="3 4" id="KW-0732">Signal</keyword>
<evidence type="ECO:0000313" key="7">
    <source>
        <dbReference type="Proteomes" id="UP000248764"/>
    </source>
</evidence>
<dbReference type="Proteomes" id="UP000248764">
    <property type="component" value="Unassembled WGS sequence"/>
</dbReference>
<dbReference type="PROSITE" id="PS51257">
    <property type="entry name" value="PROKAR_LIPOPROTEIN"/>
    <property type="match status" value="1"/>
</dbReference>